<keyword evidence="1" id="KW-0812">Transmembrane</keyword>
<protein>
    <recommendedName>
        <fullName evidence="2">Bifunctional inhibitor/plant lipid transfer protein/seed storage helical domain-containing protein</fullName>
    </recommendedName>
</protein>
<dbReference type="Proteomes" id="UP000324897">
    <property type="component" value="Unassembled WGS sequence"/>
</dbReference>
<feature type="domain" description="Bifunctional inhibitor/plant lipid transfer protein/seed storage helical" evidence="2">
    <location>
        <begin position="29"/>
        <end position="121"/>
    </location>
</feature>
<feature type="non-terminal residue" evidence="3">
    <location>
        <position position="1"/>
    </location>
</feature>
<feature type="transmembrane region" description="Helical" evidence="1">
    <location>
        <begin position="22"/>
        <end position="42"/>
    </location>
</feature>
<dbReference type="Gramene" id="TVU05970">
    <property type="protein sequence ID" value="TVU05970"/>
    <property type="gene ID" value="EJB05_49156"/>
</dbReference>
<reference evidence="3 4" key="1">
    <citation type="journal article" date="2019" name="Sci. Rep.">
        <title>A high-quality genome of Eragrostis curvula grass provides insights into Poaceae evolution and supports new strategies to enhance forage quality.</title>
        <authorList>
            <person name="Carballo J."/>
            <person name="Santos B.A.C.M."/>
            <person name="Zappacosta D."/>
            <person name="Garbus I."/>
            <person name="Selva J.P."/>
            <person name="Gallo C.A."/>
            <person name="Diaz A."/>
            <person name="Albertini E."/>
            <person name="Caccamo M."/>
            <person name="Echenique V."/>
        </authorList>
    </citation>
    <scope>NUCLEOTIDE SEQUENCE [LARGE SCALE GENOMIC DNA]</scope>
    <source>
        <strain evidence="4">cv. Victoria</strain>
        <tissue evidence="3">Leaf</tissue>
    </source>
</reference>
<dbReference type="InterPro" id="IPR036312">
    <property type="entry name" value="Bifun_inhib/LTP/seed_sf"/>
</dbReference>
<dbReference type="PANTHER" id="PTHR33286:SF24">
    <property type="entry name" value="BIFUNCTIONAL INHIBITOR_PLANT LIPID TRANSFER PROTEIN_SEED STORAGE HELICAL DOMAIN-CONTAINING PROTEIN"/>
    <property type="match status" value="1"/>
</dbReference>
<keyword evidence="1" id="KW-1133">Transmembrane helix</keyword>
<dbReference type="Gene3D" id="1.10.110.10">
    <property type="entry name" value="Plant lipid-transfer and hydrophobic proteins"/>
    <property type="match status" value="1"/>
</dbReference>
<evidence type="ECO:0000313" key="3">
    <source>
        <dbReference type="EMBL" id="TVU05970.1"/>
    </source>
</evidence>
<dbReference type="PANTHER" id="PTHR33286">
    <property type="entry name" value="BIFUNCTIONAL INHIBITOR/LIPID-TRANSFER PROTEIN/SEED STORAGE 2S ALBUMIN SUPERFAMILY PROTEIN"/>
    <property type="match status" value="1"/>
</dbReference>
<keyword evidence="1" id="KW-0472">Membrane</keyword>
<accession>A0A5J9T3N0</accession>
<evidence type="ECO:0000256" key="1">
    <source>
        <dbReference type="SAM" id="Phobius"/>
    </source>
</evidence>
<sequence length="228" mass="25181">MQAIQQHVILGKLESYMLTMKVLIQMLALVVFVGMSSTSHVLGNKGCLVEKQLLMRLCKETIKKGGAYIHPSETCIDAVRDFDMICICGILTSEDEAEVSIIKIVQLARQCNKSIPSGTKCGSKLESDMLTMKVLIQTLALVVLVSMSSTSHALGNKGCLVEKQLLMRLCKETIKSGGAYIYPSESCVDAVRDFDMICMWYPHLERRSFYCSTSTYAVSTEGASTERP</sequence>
<name>A0A5J9T3N0_9POAL</name>
<keyword evidence="4" id="KW-1185">Reference proteome</keyword>
<dbReference type="AlphaFoldDB" id="A0A5J9T3N0"/>
<dbReference type="EMBL" id="RWGY01000051">
    <property type="protein sequence ID" value="TVU05970.1"/>
    <property type="molecule type" value="Genomic_DNA"/>
</dbReference>
<evidence type="ECO:0000313" key="4">
    <source>
        <dbReference type="Proteomes" id="UP000324897"/>
    </source>
</evidence>
<evidence type="ECO:0000259" key="2">
    <source>
        <dbReference type="Pfam" id="PF14368"/>
    </source>
</evidence>
<organism evidence="3 4">
    <name type="scientific">Eragrostis curvula</name>
    <name type="common">weeping love grass</name>
    <dbReference type="NCBI Taxonomy" id="38414"/>
    <lineage>
        <taxon>Eukaryota</taxon>
        <taxon>Viridiplantae</taxon>
        <taxon>Streptophyta</taxon>
        <taxon>Embryophyta</taxon>
        <taxon>Tracheophyta</taxon>
        <taxon>Spermatophyta</taxon>
        <taxon>Magnoliopsida</taxon>
        <taxon>Liliopsida</taxon>
        <taxon>Poales</taxon>
        <taxon>Poaceae</taxon>
        <taxon>PACMAD clade</taxon>
        <taxon>Chloridoideae</taxon>
        <taxon>Eragrostideae</taxon>
        <taxon>Eragrostidinae</taxon>
        <taxon>Eragrostis</taxon>
    </lineage>
</organism>
<gene>
    <name evidence="3" type="ORF">EJB05_49156</name>
</gene>
<proteinExistence type="predicted"/>
<dbReference type="InterPro" id="IPR016140">
    <property type="entry name" value="Bifunc_inhib/LTP/seed_store"/>
</dbReference>
<dbReference type="Pfam" id="PF14368">
    <property type="entry name" value="LTP_2"/>
    <property type="match status" value="1"/>
</dbReference>
<dbReference type="OrthoDB" id="653734at2759"/>
<comment type="caution">
    <text evidence="3">The sequence shown here is derived from an EMBL/GenBank/DDBJ whole genome shotgun (WGS) entry which is preliminary data.</text>
</comment>